<evidence type="ECO:0000313" key="1">
    <source>
        <dbReference type="EMBL" id="KXY35067.1"/>
    </source>
</evidence>
<sequence length="81" mass="9194">MNYYQVNVNFIENGEHMETQQCVAMEGNPVLAAVQLRGNTERLVRESIEPLGGTLNSVRTRKVSRKYFESNKELVILEGGH</sequence>
<proteinExistence type="predicted"/>
<evidence type="ECO:0000313" key="2">
    <source>
        <dbReference type="Proteomes" id="UP000075476"/>
    </source>
</evidence>
<dbReference type="AlphaFoldDB" id="A0A9X0MEH6"/>
<dbReference type="Proteomes" id="UP000075476">
    <property type="component" value="Unassembled WGS sequence"/>
</dbReference>
<organism evidence="1 2">
    <name type="scientific">Bacillus cereus</name>
    <dbReference type="NCBI Taxonomy" id="1396"/>
    <lineage>
        <taxon>Bacteria</taxon>
        <taxon>Bacillati</taxon>
        <taxon>Bacillota</taxon>
        <taxon>Bacilli</taxon>
        <taxon>Bacillales</taxon>
        <taxon>Bacillaceae</taxon>
        <taxon>Bacillus</taxon>
        <taxon>Bacillus cereus group</taxon>
    </lineage>
</organism>
<gene>
    <name evidence="1" type="ORF">AT268_35225</name>
</gene>
<dbReference type="EMBL" id="LOMO01000168">
    <property type="protein sequence ID" value="KXY35067.1"/>
    <property type="molecule type" value="Genomic_DNA"/>
</dbReference>
<dbReference type="RefSeq" id="WP_017762670.1">
    <property type="nucleotide sequence ID" value="NZ_JAJERM010000020.1"/>
</dbReference>
<comment type="caution">
    <text evidence="1">The sequence shown here is derived from an EMBL/GenBank/DDBJ whole genome shotgun (WGS) entry which is preliminary data.</text>
</comment>
<accession>A0A9X0MEH6</accession>
<name>A0A9X0MEH6_BACCE</name>
<protein>
    <submittedName>
        <fullName evidence="1">Uncharacterized protein</fullName>
    </submittedName>
</protein>
<reference evidence="1 2" key="1">
    <citation type="submission" date="2015-12" db="EMBL/GenBank/DDBJ databases">
        <title>Bacillus cereus Group isolate.</title>
        <authorList>
            <person name="Kovac J."/>
        </authorList>
    </citation>
    <scope>NUCLEOTIDE SEQUENCE [LARGE SCALE GENOMIC DNA]</scope>
    <source>
        <strain evidence="1 2">FSL K6-0073</strain>
    </source>
</reference>